<dbReference type="EMBL" id="PDLN01000016">
    <property type="protein sequence ID" value="RDW64234.1"/>
    <property type="molecule type" value="Genomic_DNA"/>
</dbReference>
<evidence type="ECO:0000256" key="3">
    <source>
        <dbReference type="ARBA" id="ARBA00022729"/>
    </source>
</evidence>
<feature type="compositionally biased region" description="Basic and acidic residues" evidence="7">
    <location>
        <begin position="318"/>
        <end position="331"/>
    </location>
</feature>
<dbReference type="Pfam" id="PF01822">
    <property type="entry name" value="WSC"/>
    <property type="match status" value="1"/>
</dbReference>
<keyword evidence="2 8" id="KW-0812">Transmembrane</keyword>
<keyword evidence="6" id="KW-0325">Glycoprotein</keyword>
<accession>A0A3D8QRW6</accession>
<evidence type="ECO:0000256" key="8">
    <source>
        <dbReference type="SAM" id="Phobius"/>
    </source>
</evidence>
<proteinExistence type="predicted"/>
<evidence type="ECO:0000256" key="1">
    <source>
        <dbReference type="ARBA" id="ARBA00004167"/>
    </source>
</evidence>
<name>A0A3D8QRW6_9HELO</name>
<feature type="chain" id="PRO_5017659541" description="WSC domain-containing protein" evidence="9">
    <location>
        <begin position="25"/>
        <end position="353"/>
    </location>
</feature>
<feature type="transmembrane region" description="Helical" evidence="8">
    <location>
        <begin position="209"/>
        <end position="232"/>
    </location>
</feature>
<evidence type="ECO:0000259" key="10">
    <source>
        <dbReference type="PROSITE" id="PS51212"/>
    </source>
</evidence>
<evidence type="ECO:0000313" key="11">
    <source>
        <dbReference type="EMBL" id="RDW64234.1"/>
    </source>
</evidence>
<dbReference type="AlphaFoldDB" id="A0A3D8QRW6"/>
<evidence type="ECO:0000256" key="4">
    <source>
        <dbReference type="ARBA" id="ARBA00022989"/>
    </source>
</evidence>
<dbReference type="PANTHER" id="PTHR24269">
    <property type="entry name" value="KREMEN PROTEIN"/>
    <property type="match status" value="1"/>
</dbReference>
<keyword evidence="3 9" id="KW-0732">Signal</keyword>
<evidence type="ECO:0000256" key="6">
    <source>
        <dbReference type="ARBA" id="ARBA00023180"/>
    </source>
</evidence>
<dbReference type="PROSITE" id="PS51212">
    <property type="entry name" value="WSC"/>
    <property type="match status" value="1"/>
</dbReference>
<dbReference type="OrthoDB" id="2537459at2759"/>
<keyword evidence="12" id="KW-1185">Reference proteome</keyword>
<dbReference type="SMART" id="SM00321">
    <property type="entry name" value="WSC"/>
    <property type="match status" value="1"/>
</dbReference>
<dbReference type="InterPro" id="IPR051836">
    <property type="entry name" value="Kremen_rcpt"/>
</dbReference>
<reference evidence="11 12" key="1">
    <citation type="journal article" date="2018" name="IMA Fungus">
        <title>IMA Genome-F 9: Draft genome sequence of Annulohypoxylon stygium, Aspergillus mulundensis, Berkeleyomyces basicola (syn. Thielaviopsis basicola), Ceratocystis smalleyi, two Cercospora beticola strains, Coleophoma cylindrospora, Fusarium fracticaudum, Phialophora cf. hyalina, and Morchella septimelata.</title>
        <authorList>
            <person name="Wingfield B.D."/>
            <person name="Bills G.F."/>
            <person name="Dong Y."/>
            <person name="Huang W."/>
            <person name="Nel W.J."/>
            <person name="Swalarsk-Parry B.S."/>
            <person name="Vaghefi N."/>
            <person name="Wilken P.M."/>
            <person name="An Z."/>
            <person name="de Beer Z.W."/>
            <person name="De Vos L."/>
            <person name="Chen L."/>
            <person name="Duong T.A."/>
            <person name="Gao Y."/>
            <person name="Hammerbacher A."/>
            <person name="Kikkert J.R."/>
            <person name="Li Y."/>
            <person name="Li H."/>
            <person name="Li K."/>
            <person name="Li Q."/>
            <person name="Liu X."/>
            <person name="Ma X."/>
            <person name="Naidoo K."/>
            <person name="Pethybridge S.J."/>
            <person name="Sun J."/>
            <person name="Steenkamp E.T."/>
            <person name="van der Nest M.A."/>
            <person name="van Wyk S."/>
            <person name="Wingfield M.J."/>
            <person name="Xiong C."/>
            <person name="Yue Q."/>
            <person name="Zhang X."/>
        </authorList>
    </citation>
    <scope>NUCLEOTIDE SEQUENCE [LARGE SCALE GENOMIC DNA]</scope>
    <source>
        <strain evidence="11 12">BP5796</strain>
    </source>
</reference>
<feature type="domain" description="WSC" evidence="10">
    <location>
        <begin position="24"/>
        <end position="109"/>
    </location>
</feature>
<dbReference type="GO" id="GO:0005886">
    <property type="term" value="C:plasma membrane"/>
    <property type="evidence" value="ECO:0007669"/>
    <property type="project" value="TreeGrafter"/>
</dbReference>
<dbReference type="Proteomes" id="UP000256328">
    <property type="component" value="Unassembled WGS sequence"/>
</dbReference>
<gene>
    <name evidence="11" type="ORF">BP5796_10736</name>
</gene>
<evidence type="ECO:0000256" key="2">
    <source>
        <dbReference type="ARBA" id="ARBA00022692"/>
    </source>
</evidence>
<evidence type="ECO:0000256" key="7">
    <source>
        <dbReference type="SAM" id="MobiDB-lite"/>
    </source>
</evidence>
<comment type="caution">
    <text evidence="11">The sequence shown here is derived from an EMBL/GenBank/DDBJ whole genome shotgun (WGS) entry which is preliminary data.</text>
</comment>
<feature type="signal peptide" evidence="9">
    <location>
        <begin position="1"/>
        <end position="24"/>
    </location>
</feature>
<evidence type="ECO:0000256" key="5">
    <source>
        <dbReference type="ARBA" id="ARBA00023136"/>
    </source>
</evidence>
<sequence>MAPRISSTLAWLVVVLAFIGQTSALTTAYCSSLNTASTGKNSSLYQSNGLCHDFCIDSYAFAVLQDEGCWCSNYAPASTVSTSNCNTACPGYPSDMCGGDSLYGYIALTLSPSGTLGGSSSAAATSSSAQSLTTSTATAHSTTVAAAATTSVDPTATTLTSSTWTPTPVTSLETVTGQVRTVTVTPTSPPSSAEQTIASKKSNSLGTGAAVGLTIGLVALVALIAGIVFFYLRKKRKEEEEAKRASALAVVERKTSSGAGSGGGVSRTLSENSKYMLGTDGRQVVEGWDNSEPGTRRSRLIPIDPRLDPYSGVYSNENKSRESINTIRDNHDYSRKFNQARPILRATNPDDSD</sequence>
<evidence type="ECO:0000313" key="12">
    <source>
        <dbReference type="Proteomes" id="UP000256328"/>
    </source>
</evidence>
<dbReference type="InterPro" id="IPR002889">
    <property type="entry name" value="WSC_carb-bd"/>
</dbReference>
<feature type="region of interest" description="Disordered" evidence="7">
    <location>
        <begin position="311"/>
        <end position="331"/>
    </location>
</feature>
<dbReference type="PANTHER" id="PTHR24269:SF16">
    <property type="entry name" value="PROTEIN SLG1"/>
    <property type="match status" value="1"/>
</dbReference>
<keyword evidence="4 8" id="KW-1133">Transmembrane helix</keyword>
<keyword evidence="5 8" id="KW-0472">Membrane</keyword>
<feature type="region of interest" description="Disordered" evidence="7">
    <location>
        <begin position="284"/>
        <end position="303"/>
    </location>
</feature>
<protein>
    <recommendedName>
        <fullName evidence="10">WSC domain-containing protein</fullName>
    </recommendedName>
</protein>
<evidence type="ECO:0000256" key="9">
    <source>
        <dbReference type="SAM" id="SignalP"/>
    </source>
</evidence>
<comment type="subcellular location">
    <subcellularLocation>
        <location evidence="1">Membrane</location>
        <topology evidence="1">Single-pass membrane protein</topology>
    </subcellularLocation>
</comment>
<organism evidence="11 12">
    <name type="scientific">Coleophoma crateriformis</name>
    <dbReference type="NCBI Taxonomy" id="565419"/>
    <lineage>
        <taxon>Eukaryota</taxon>
        <taxon>Fungi</taxon>
        <taxon>Dikarya</taxon>
        <taxon>Ascomycota</taxon>
        <taxon>Pezizomycotina</taxon>
        <taxon>Leotiomycetes</taxon>
        <taxon>Helotiales</taxon>
        <taxon>Dermateaceae</taxon>
        <taxon>Coleophoma</taxon>
    </lineage>
</organism>